<dbReference type="PIRSF" id="PIRSF036893">
    <property type="entry name" value="Lipocalin_ApoD"/>
    <property type="match status" value="1"/>
</dbReference>
<comment type="similarity">
    <text evidence="1 3">Belongs to the calycin superfamily. Lipocalin family.</text>
</comment>
<dbReference type="PANTHER" id="PTHR10612:SF34">
    <property type="entry name" value="APOLIPOPROTEIN D"/>
    <property type="match status" value="1"/>
</dbReference>
<feature type="signal peptide" evidence="3">
    <location>
        <begin position="1"/>
        <end position="27"/>
    </location>
</feature>
<dbReference type="PRINTS" id="PR01273">
    <property type="entry name" value="INVTBRTCOLOR"/>
</dbReference>
<dbReference type="InterPro" id="IPR022271">
    <property type="entry name" value="Lipocalin_ApoD"/>
</dbReference>
<feature type="domain" description="Lipocalin/cytosolic fatty-acid binding" evidence="4">
    <location>
        <begin position="48"/>
        <end position="190"/>
    </location>
</feature>
<dbReference type="InterPro" id="IPR022272">
    <property type="entry name" value="Lipocalin_CS"/>
</dbReference>
<name>A0A979FQL7_HYAAZ</name>
<evidence type="ECO:0000313" key="6">
    <source>
        <dbReference type="RefSeq" id="XP_047739410.1"/>
    </source>
</evidence>
<keyword evidence="5" id="KW-1185">Reference proteome</keyword>
<dbReference type="Proteomes" id="UP000694843">
    <property type="component" value="Unplaced"/>
</dbReference>
<protein>
    <submittedName>
        <fullName evidence="6">Crustacyanin-A2 subunit isoform X1</fullName>
    </submittedName>
</protein>
<dbReference type="Pfam" id="PF08212">
    <property type="entry name" value="Lipocalin_2"/>
    <property type="match status" value="1"/>
</dbReference>
<evidence type="ECO:0000259" key="4">
    <source>
        <dbReference type="Pfam" id="PF08212"/>
    </source>
</evidence>
<organism evidence="5 6">
    <name type="scientific">Hyalella azteca</name>
    <name type="common">Amphipod</name>
    <dbReference type="NCBI Taxonomy" id="294128"/>
    <lineage>
        <taxon>Eukaryota</taxon>
        <taxon>Metazoa</taxon>
        <taxon>Ecdysozoa</taxon>
        <taxon>Arthropoda</taxon>
        <taxon>Crustacea</taxon>
        <taxon>Multicrustacea</taxon>
        <taxon>Malacostraca</taxon>
        <taxon>Eumalacostraca</taxon>
        <taxon>Peracarida</taxon>
        <taxon>Amphipoda</taxon>
        <taxon>Senticaudata</taxon>
        <taxon>Talitrida</taxon>
        <taxon>Talitroidea</taxon>
        <taxon>Hyalellidae</taxon>
        <taxon>Hyalella</taxon>
    </lineage>
</organism>
<evidence type="ECO:0000313" key="5">
    <source>
        <dbReference type="Proteomes" id="UP000694843"/>
    </source>
</evidence>
<dbReference type="AlphaFoldDB" id="A0A979FQL7"/>
<dbReference type="InterPro" id="IPR003057">
    <property type="entry name" value="Invtbrt_color"/>
</dbReference>
<sequence>MSRPSTTMTATVALVLVTLQIVSPALGQIIPEFLGFGYCPETPPQADLDLAKFSGTWFTVTRVPNVYDALASCIYTNYTLDADNNLAVQAFGKNAAGEETVVNSAIKSNKPNEPLTVVSTGVPEAPLKIVATDYSTYACLESCLQYVAFKAQFAWVLTKKPASSIEATNICTEIFKNKMGIAASTMKKVTQGRGCEYPSWARGGN</sequence>
<keyword evidence="2" id="KW-1015">Disulfide bond</keyword>
<dbReference type="InterPro" id="IPR000566">
    <property type="entry name" value="Lipocln_cytosolic_FA-bd_dom"/>
</dbReference>
<dbReference type="GO" id="GO:0006629">
    <property type="term" value="P:lipid metabolic process"/>
    <property type="evidence" value="ECO:0007669"/>
    <property type="project" value="TreeGrafter"/>
</dbReference>
<dbReference type="PANTHER" id="PTHR10612">
    <property type="entry name" value="APOLIPOPROTEIN D"/>
    <property type="match status" value="1"/>
</dbReference>
<keyword evidence="3" id="KW-0732">Signal</keyword>
<dbReference type="RefSeq" id="XP_047739410.1">
    <property type="nucleotide sequence ID" value="XM_047883454.1"/>
</dbReference>
<evidence type="ECO:0000256" key="2">
    <source>
        <dbReference type="ARBA" id="ARBA00023157"/>
    </source>
</evidence>
<feature type="chain" id="PRO_5038205488" evidence="3">
    <location>
        <begin position="28"/>
        <end position="205"/>
    </location>
</feature>
<dbReference type="GO" id="GO:0005737">
    <property type="term" value="C:cytoplasm"/>
    <property type="evidence" value="ECO:0007669"/>
    <property type="project" value="TreeGrafter"/>
</dbReference>
<accession>A0A979FQL7</accession>
<dbReference type="GeneID" id="108682916"/>
<gene>
    <name evidence="6" type="primary">LOC108682916</name>
</gene>
<dbReference type="SUPFAM" id="SSF50814">
    <property type="entry name" value="Lipocalins"/>
    <property type="match status" value="1"/>
</dbReference>
<dbReference type="GO" id="GO:0000302">
    <property type="term" value="P:response to reactive oxygen species"/>
    <property type="evidence" value="ECO:0007669"/>
    <property type="project" value="TreeGrafter"/>
</dbReference>
<dbReference type="InterPro" id="IPR012674">
    <property type="entry name" value="Calycin"/>
</dbReference>
<dbReference type="GO" id="GO:0031409">
    <property type="term" value="F:pigment binding"/>
    <property type="evidence" value="ECO:0007669"/>
    <property type="project" value="InterPro"/>
</dbReference>
<dbReference type="PROSITE" id="PS00213">
    <property type="entry name" value="LIPOCALIN"/>
    <property type="match status" value="1"/>
</dbReference>
<dbReference type="OrthoDB" id="565904at2759"/>
<proteinExistence type="inferred from homology"/>
<evidence type="ECO:0000256" key="3">
    <source>
        <dbReference type="PIRNR" id="PIRNR036893"/>
    </source>
</evidence>
<reference evidence="6" key="1">
    <citation type="submission" date="2025-08" db="UniProtKB">
        <authorList>
            <consortium name="RefSeq"/>
        </authorList>
    </citation>
    <scope>IDENTIFICATION</scope>
    <source>
        <tissue evidence="6">Whole organism</tissue>
    </source>
</reference>
<dbReference type="Gene3D" id="2.40.128.20">
    <property type="match status" value="1"/>
</dbReference>
<evidence type="ECO:0000256" key="1">
    <source>
        <dbReference type="ARBA" id="ARBA00006889"/>
    </source>
</evidence>